<evidence type="ECO:0000259" key="12">
    <source>
        <dbReference type="Pfam" id="PF01435"/>
    </source>
</evidence>
<dbReference type="GO" id="GO:0006508">
    <property type="term" value="P:proteolysis"/>
    <property type="evidence" value="ECO:0007669"/>
    <property type="project" value="UniProtKB-KW"/>
</dbReference>
<dbReference type="CDD" id="cd07325">
    <property type="entry name" value="M48_Ste24p_like"/>
    <property type="match status" value="1"/>
</dbReference>
<accession>A0A853C470</accession>
<evidence type="ECO:0000256" key="8">
    <source>
        <dbReference type="ARBA" id="ARBA00023049"/>
    </source>
</evidence>
<evidence type="ECO:0000256" key="4">
    <source>
        <dbReference type="ARBA" id="ARBA00022723"/>
    </source>
</evidence>
<feature type="transmembrane region" description="Helical" evidence="11">
    <location>
        <begin position="61"/>
        <end position="82"/>
    </location>
</feature>
<organism evidence="13 14">
    <name type="scientific">Nocardioides thalensis</name>
    <dbReference type="NCBI Taxonomy" id="1914755"/>
    <lineage>
        <taxon>Bacteria</taxon>
        <taxon>Bacillati</taxon>
        <taxon>Actinomycetota</taxon>
        <taxon>Actinomycetes</taxon>
        <taxon>Propionibacteriales</taxon>
        <taxon>Nocardioidaceae</taxon>
        <taxon>Nocardioides</taxon>
    </lineage>
</organism>
<gene>
    <name evidence="13" type="ORF">HNR19_002932</name>
</gene>
<reference evidence="13 14" key="1">
    <citation type="submission" date="2020-07" db="EMBL/GenBank/DDBJ databases">
        <title>Sequencing the genomes of 1000 actinobacteria strains.</title>
        <authorList>
            <person name="Klenk H.-P."/>
        </authorList>
    </citation>
    <scope>NUCLEOTIDE SEQUENCE [LARGE SCALE GENOMIC DNA]</scope>
    <source>
        <strain evidence="13 14">DSM 103833</strain>
    </source>
</reference>
<evidence type="ECO:0000256" key="7">
    <source>
        <dbReference type="ARBA" id="ARBA00022989"/>
    </source>
</evidence>
<dbReference type="GO" id="GO:0046872">
    <property type="term" value="F:metal ion binding"/>
    <property type="evidence" value="ECO:0007669"/>
    <property type="project" value="UniProtKB-KW"/>
</dbReference>
<feature type="transmembrane region" description="Helical" evidence="11">
    <location>
        <begin position="27"/>
        <end position="49"/>
    </location>
</feature>
<evidence type="ECO:0000256" key="5">
    <source>
        <dbReference type="ARBA" id="ARBA00022801"/>
    </source>
</evidence>
<evidence type="ECO:0000313" key="14">
    <source>
        <dbReference type="Proteomes" id="UP000530424"/>
    </source>
</evidence>
<comment type="caution">
    <text evidence="13">The sequence shown here is derived from an EMBL/GenBank/DDBJ whole genome shotgun (WGS) entry which is preliminary data.</text>
</comment>
<keyword evidence="5 10" id="KW-0378">Hydrolase</keyword>
<keyword evidence="6 10" id="KW-0862">Zinc</keyword>
<dbReference type="InterPro" id="IPR001915">
    <property type="entry name" value="Peptidase_M48"/>
</dbReference>
<evidence type="ECO:0000313" key="13">
    <source>
        <dbReference type="EMBL" id="NYJ02234.1"/>
    </source>
</evidence>
<evidence type="ECO:0000256" key="2">
    <source>
        <dbReference type="ARBA" id="ARBA00022670"/>
    </source>
</evidence>
<evidence type="ECO:0000256" key="3">
    <source>
        <dbReference type="ARBA" id="ARBA00022692"/>
    </source>
</evidence>
<keyword evidence="14" id="KW-1185">Reference proteome</keyword>
<dbReference type="PANTHER" id="PTHR43221">
    <property type="entry name" value="PROTEASE HTPX"/>
    <property type="match status" value="1"/>
</dbReference>
<evidence type="ECO:0000256" key="6">
    <source>
        <dbReference type="ARBA" id="ARBA00022833"/>
    </source>
</evidence>
<dbReference type="RefSeq" id="WP_218910267.1">
    <property type="nucleotide sequence ID" value="NZ_JACCFP010000001.1"/>
</dbReference>
<keyword evidence="7 11" id="KW-1133">Transmembrane helix</keyword>
<dbReference type="Pfam" id="PF01435">
    <property type="entry name" value="Peptidase_M48"/>
    <property type="match status" value="1"/>
</dbReference>
<evidence type="ECO:0000256" key="11">
    <source>
        <dbReference type="SAM" id="Phobius"/>
    </source>
</evidence>
<dbReference type="GO" id="GO:0004222">
    <property type="term" value="F:metalloendopeptidase activity"/>
    <property type="evidence" value="ECO:0007669"/>
    <property type="project" value="InterPro"/>
</dbReference>
<keyword evidence="3 11" id="KW-0812">Transmembrane</keyword>
<dbReference type="AlphaFoldDB" id="A0A853C470"/>
<dbReference type="PANTHER" id="PTHR43221:SF3">
    <property type="entry name" value="SLL1280 PROTEIN"/>
    <property type="match status" value="1"/>
</dbReference>
<dbReference type="Proteomes" id="UP000530424">
    <property type="component" value="Unassembled WGS sequence"/>
</dbReference>
<keyword evidence="9 11" id="KW-0472">Membrane</keyword>
<feature type="domain" description="Peptidase M48" evidence="12">
    <location>
        <begin position="98"/>
        <end position="189"/>
    </location>
</feature>
<evidence type="ECO:0000256" key="1">
    <source>
        <dbReference type="ARBA" id="ARBA00022475"/>
    </source>
</evidence>
<keyword evidence="1" id="KW-1003">Cell membrane</keyword>
<comment type="cofactor">
    <cofactor evidence="10">
        <name>Zn(2+)</name>
        <dbReference type="ChEBI" id="CHEBI:29105"/>
    </cofactor>
    <text evidence="10">Binds 1 zinc ion per subunit.</text>
</comment>
<dbReference type="Gene3D" id="3.30.2010.10">
    <property type="entry name" value="Metalloproteases ('zincins'), catalytic domain"/>
    <property type="match status" value="1"/>
</dbReference>
<dbReference type="EMBL" id="JACCFP010000001">
    <property type="protein sequence ID" value="NYJ02234.1"/>
    <property type="molecule type" value="Genomic_DNA"/>
</dbReference>
<dbReference type="InterPro" id="IPR050083">
    <property type="entry name" value="HtpX_protease"/>
</dbReference>
<keyword evidence="4" id="KW-0479">Metal-binding</keyword>
<sequence length="291" mass="32552">MTTLEASNDTVAPPLPPVKDLRHRAEVPMLVTGIILLAVALVVMVVMVIDGLGAPGWLRSAVVVAVVGPIFASLVFSRYLYWSTISNAVEVTSQQLPQLHALFVEQAAKLGMTPDGSGMHKTPRLYLVNGNGVMNAYATKCRIRRGYVMIYSDLLDLAYEHGHFDLMRFVLSHELGHHHCGHTQFRRLMLSPVLRPLQLWPSFQRAQEYTADRVGAFLALEGAPKMVGLYAGKHMQKEVDLDAYFASVADHKDGFWLKVANFRADHPVGFRRMTTLRRMQTEGWDVHGTFL</sequence>
<evidence type="ECO:0000256" key="10">
    <source>
        <dbReference type="RuleBase" id="RU003983"/>
    </source>
</evidence>
<name>A0A853C470_9ACTN</name>
<keyword evidence="8 10" id="KW-0482">Metalloprotease</keyword>
<evidence type="ECO:0000256" key="9">
    <source>
        <dbReference type="ARBA" id="ARBA00023136"/>
    </source>
</evidence>
<proteinExistence type="inferred from homology"/>
<protein>
    <submittedName>
        <fullName evidence="13">Zn-dependent protease with chaperone function</fullName>
    </submittedName>
</protein>
<keyword evidence="2 10" id="KW-0645">Protease</keyword>
<comment type="similarity">
    <text evidence="10">Belongs to the peptidase M48 family.</text>
</comment>